<dbReference type="Pfam" id="PF00753">
    <property type="entry name" value="Lactamase_B"/>
    <property type="match status" value="1"/>
</dbReference>
<protein>
    <recommendedName>
        <fullName evidence="5">Metallo-beta-lactamase domain-containing protein</fullName>
    </recommendedName>
</protein>
<evidence type="ECO:0000256" key="2">
    <source>
        <dbReference type="ARBA" id="ARBA00022723"/>
    </source>
</evidence>
<dbReference type="SUPFAM" id="SSF56281">
    <property type="entry name" value="Metallo-hydrolase/oxidoreductase"/>
    <property type="match status" value="1"/>
</dbReference>
<keyword evidence="4" id="KW-0862">Zinc</keyword>
<dbReference type="CDD" id="cd16322">
    <property type="entry name" value="TTHA1623-like_MBL-fold"/>
    <property type="match status" value="1"/>
</dbReference>
<reference evidence="6" key="1">
    <citation type="submission" date="2018-05" db="EMBL/GenBank/DDBJ databases">
        <authorList>
            <person name="Lanie J.A."/>
            <person name="Ng W.-L."/>
            <person name="Kazmierczak K.M."/>
            <person name="Andrzejewski T.M."/>
            <person name="Davidsen T.M."/>
            <person name="Wayne K.J."/>
            <person name="Tettelin H."/>
            <person name="Glass J.I."/>
            <person name="Rusch D."/>
            <person name="Podicherti R."/>
            <person name="Tsui H.-C.T."/>
            <person name="Winkler M.E."/>
        </authorList>
    </citation>
    <scope>NUCLEOTIDE SEQUENCE</scope>
</reference>
<evidence type="ECO:0000256" key="1">
    <source>
        <dbReference type="ARBA" id="ARBA00001947"/>
    </source>
</evidence>
<feature type="domain" description="Metallo-beta-lactamase" evidence="5">
    <location>
        <begin position="12"/>
        <end position="191"/>
    </location>
</feature>
<accession>A0A382EDS3</accession>
<dbReference type="GO" id="GO:0046872">
    <property type="term" value="F:metal ion binding"/>
    <property type="evidence" value="ECO:0007669"/>
    <property type="project" value="UniProtKB-KW"/>
</dbReference>
<dbReference type="InterPro" id="IPR036866">
    <property type="entry name" value="RibonucZ/Hydroxyglut_hydro"/>
</dbReference>
<dbReference type="AlphaFoldDB" id="A0A382EDS3"/>
<dbReference type="PANTHER" id="PTHR46233">
    <property type="entry name" value="HYDROXYACYLGLUTATHIONE HYDROLASE GLOC"/>
    <property type="match status" value="1"/>
</dbReference>
<dbReference type="EMBL" id="UINC01043850">
    <property type="protein sequence ID" value="SVB48472.1"/>
    <property type="molecule type" value="Genomic_DNA"/>
</dbReference>
<evidence type="ECO:0000256" key="3">
    <source>
        <dbReference type="ARBA" id="ARBA00022801"/>
    </source>
</evidence>
<evidence type="ECO:0000259" key="5">
    <source>
        <dbReference type="SMART" id="SM00849"/>
    </source>
</evidence>
<dbReference type="InterPro" id="IPR051453">
    <property type="entry name" value="MBL_Glyoxalase_II"/>
</dbReference>
<dbReference type="Gene3D" id="3.60.15.10">
    <property type="entry name" value="Ribonuclease Z/Hydroxyacylglutathione hydrolase-like"/>
    <property type="match status" value="1"/>
</dbReference>
<sequence>MLVRSFTGGDFYENAYVVTCERTEQAVVVDPGAAAHQIVDFLEEKDASVVAILLTHAHLDHVEGLGVIRAITDAPTYLHVADRSLFDNMPAQAAMFGLSAPSLAPPERELKDGQIIPFGKFSFKVIHTPGHSPGHVILHAEKEGLALVGDLVFAGSVGRTDLPGGDYQALFQSIREHVLKMADDTQLYTGHGPPTTVGQERATNPFLIPHFGGELA</sequence>
<dbReference type="PANTHER" id="PTHR46233:SF3">
    <property type="entry name" value="HYDROXYACYLGLUTATHIONE HYDROLASE GLOC"/>
    <property type="match status" value="1"/>
</dbReference>
<dbReference type="SMART" id="SM00849">
    <property type="entry name" value="Lactamase_B"/>
    <property type="match status" value="1"/>
</dbReference>
<keyword evidence="2" id="KW-0479">Metal-binding</keyword>
<evidence type="ECO:0000256" key="4">
    <source>
        <dbReference type="ARBA" id="ARBA00022833"/>
    </source>
</evidence>
<dbReference type="InterPro" id="IPR001279">
    <property type="entry name" value="Metallo-B-lactamas"/>
</dbReference>
<name>A0A382EDS3_9ZZZZ</name>
<organism evidence="6">
    <name type="scientific">marine metagenome</name>
    <dbReference type="NCBI Taxonomy" id="408172"/>
    <lineage>
        <taxon>unclassified sequences</taxon>
        <taxon>metagenomes</taxon>
        <taxon>ecological metagenomes</taxon>
    </lineage>
</organism>
<proteinExistence type="predicted"/>
<gene>
    <name evidence="6" type="ORF">METZ01_LOCUS201326</name>
</gene>
<evidence type="ECO:0000313" key="6">
    <source>
        <dbReference type="EMBL" id="SVB48472.1"/>
    </source>
</evidence>
<keyword evidence="3" id="KW-0378">Hydrolase</keyword>
<dbReference type="GO" id="GO:0016787">
    <property type="term" value="F:hydrolase activity"/>
    <property type="evidence" value="ECO:0007669"/>
    <property type="project" value="UniProtKB-KW"/>
</dbReference>
<comment type="cofactor">
    <cofactor evidence="1">
        <name>Zn(2+)</name>
        <dbReference type="ChEBI" id="CHEBI:29105"/>
    </cofactor>
</comment>